<feature type="transmembrane region" description="Helical" evidence="6">
    <location>
        <begin position="316"/>
        <end position="341"/>
    </location>
</feature>
<accession>A0A1J5RB05</accession>
<dbReference type="Pfam" id="PF01943">
    <property type="entry name" value="Polysacc_synt"/>
    <property type="match status" value="1"/>
</dbReference>
<feature type="transmembrane region" description="Helical" evidence="6">
    <location>
        <begin position="138"/>
        <end position="159"/>
    </location>
</feature>
<organism evidence="7">
    <name type="scientific">mine drainage metagenome</name>
    <dbReference type="NCBI Taxonomy" id="410659"/>
    <lineage>
        <taxon>unclassified sequences</taxon>
        <taxon>metagenomes</taxon>
        <taxon>ecological metagenomes</taxon>
    </lineage>
</organism>
<dbReference type="PANTHER" id="PTHR30250">
    <property type="entry name" value="PST FAMILY PREDICTED COLANIC ACID TRANSPORTER"/>
    <property type="match status" value="1"/>
</dbReference>
<dbReference type="PANTHER" id="PTHR30250:SF26">
    <property type="entry name" value="PSMA PROTEIN"/>
    <property type="match status" value="1"/>
</dbReference>
<keyword evidence="2" id="KW-1003">Cell membrane</keyword>
<keyword evidence="3 6" id="KW-0812">Transmembrane</keyword>
<evidence type="ECO:0000256" key="3">
    <source>
        <dbReference type="ARBA" id="ARBA00022692"/>
    </source>
</evidence>
<proteinExistence type="predicted"/>
<evidence type="ECO:0000256" key="1">
    <source>
        <dbReference type="ARBA" id="ARBA00004651"/>
    </source>
</evidence>
<evidence type="ECO:0000256" key="2">
    <source>
        <dbReference type="ARBA" id="ARBA00022475"/>
    </source>
</evidence>
<feature type="transmembrane region" description="Helical" evidence="6">
    <location>
        <begin position="234"/>
        <end position="253"/>
    </location>
</feature>
<feature type="transmembrane region" description="Helical" evidence="6">
    <location>
        <begin position="382"/>
        <end position="400"/>
    </location>
</feature>
<sequence>MSGAVSKERTQNYLRQIRGAFLYKVVAMAASFFTIPLMIHYLGQEQFGVWSTLLTVMSWIVFFDLGVGNGLRNKVAEALAKNEHAEASNYISSGYSLIGLISFSLWSISTVASFIVPWQTVFNTQTISEAALRFTVQIALFFIVLNFWIGLIGALLGAVQRTSLTALGQLISNVLALLLVIILSKTTSTSMSNLACTYGFSMVIANVILSFWFYRQYPELRPRPYLDKQHVNPLLSVGMQFFTIQLAVLVIFTTDKMLITQLFGPQFVTQYEVVFKLFSLIILAHTLISAPLWSAYTDAYHRNDMAWIKSMLSKQLRILCGLVIVVFAFAILAKPIISVWIGPDIEVATPLVIAMAIFVTVSSWNNVFAMFVNGTGKIKPQLYTAVAAMFLNIPLAILFAKYFSLGVSGIVLATSVSLLLAAVVLPIQVRNMVHLEKEIA</sequence>
<dbReference type="AlphaFoldDB" id="A0A1J5RB05"/>
<feature type="transmembrane region" description="Helical" evidence="6">
    <location>
        <begin position="21"/>
        <end position="41"/>
    </location>
</feature>
<comment type="caution">
    <text evidence="7">The sequence shown here is derived from an EMBL/GenBank/DDBJ whole genome shotgun (WGS) entry which is preliminary data.</text>
</comment>
<feature type="transmembrane region" description="Helical" evidence="6">
    <location>
        <begin position="97"/>
        <end position="118"/>
    </location>
</feature>
<evidence type="ECO:0000256" key="4">
    <source>
        <dbReference type="ARBA" id="ARBA00022989"/>
    </source>
</evidence>
<evidence type="ECO:0000313" key="7">
    <source>
        <dbReference type="EMBL" id="OIQ89292.1"/>
    </source>
</evidence>
<keyword evidence="5 6" id="KW-0472">Membrane</keyword>
<feature type="transmembrane region" description="Helical" evidence="6">
    <location>
        <begin position="47"/>
        <end position="67"/>
    </location>
</feature>
<reference evidence="7" key="1">
    <citation type="submission" date="2016-10" db="EMBL/GenBank/DDBJ databases">
        <title>Sequence of Gallionella enrichment culture.</title>
        <authorList>
            <person name="Poehlein A."/>
            <person name="Muehling M."/>
            <person name="Daniel R."/>
        </authorList>
    </citation>
    <scope>NUCLEOTIDE SEQUENCE</scope>
</reference>
<evidence type="ECO:0000256" key="6">
    <source>
        <dbReference type="SAM" id="Phobius"/>
    </source>
</evidence>
<feature type="transmembrane region" description="Helical" evidence="6">
    <location>
        <begin position="273"/>
        <end position="296"/>
    </location>
</feature>
<evidence type="ECO:0000256" key="5">
    <source>
        <dbReference type="ARBA" id="ARBA00023136"/>
    </source>
</evidence>
<dbReference type="EMBL" id="MLJW01000335">
    <property type="protein sequence ID" value="OIQ89292.1"/>
    <property type="molecule type" value="Genomic_DNA"/>
</dbReference>
<feature type="transmembrane region" description="Helical" evidence="6">
    <location>
        <begin position="406"/>
        <end position="427"/>
    </location>
</feature>
<comment type="subcellular location">
    <subcellularLocation>
        <location evidence="1">Cell membrane</location>
        <topology evidence="1">Multi-pass membrane protein</topology>
    </subcellularLocation>
</comment>
<keyword evidence="4 6" id="KW-1133">Transmembrane helix</keyword>
<dbReference type="InterPro" id="IPR050833">
    <property type="entry name" value="Poly_Biosynth_Transport"/>
</dbReference>
<feature type="transmembrane region" description="Helical" evidence="6">
    <location>
        <begin position="347"/>
        <end position="370"/>
    </location>
</feature>
<protein>
    <submittedName>
        <fullName evidence="7">Putative membrane protein EpsK</fullName>
    </submittedName>
</protein>
<feature type="transmembrane region" description="Helical" evidence="6">
    <location>
        <begin position="166"/>
        <end position="184"/>
    </location>
</feature>
<dbReference type="GO" id="GO:0005886">
    <property type="term" value="C:plasma membrane"/>
    <property type="evidence" value="ECO:0007669"/>
    <property type="project" value="UniProtKB-SubCell"/>
</dbReference>
<name>A0A1J5RB05_9ZZZZ</name>
<dbReference type="InterPro" id="IPR002797">
    <property type="entry name" value="Polysacc_synth"/>
</dbReference>
<feature type="transmembrane region" description="Helical" evidence="6">
    <location>
        <begin position="190"/>
        <end position="214"/>
    </location>
</feature>
<gene>
    <name evidence="7" type="primary">epsK</name>
    <name evidence="7" type="ORF">GALL_288000</name>
</gene>